<dbReference type="KEGG" id="wna:KA717_14695"/>
<dbReference type="AlphaFoldDB" id="A0A977PZR8"/>
<dbReference type="SUPFAM" id="SSF52540">
    <property type="entry name" value="P-loop containing nucleoside triphosphate hydrolases"/>
    <property type="match status" value="1"/>
</dbReference>
<dbReference type="InterPro" id="IPR007111">
    <property type="entry name" value="NACHT_NTPase"/>
</dbReference>
<dbReference type="Gene3D" id="3.40.50.300">
    <property type="entry name" value="P-loop containing nucleotide triphosphate hydrolases"/>
    <property type="match status" value="1"/>
</dbReference>
<gene>
    <name evidence="3" type="ORF">KA717_14695</name>
</gene>
<dbReference type="Gene3D" id="2.160.20.80">
    <property type="entry name" value="E3 ubiquitin-protein ligase SopA"/>
    <property type="match status" value="1"/>
</dbReference>
<dbReference type="Pfam" id="PF00805">
    <property type="entry name" value="Pentapeptide"/>
    <property type="match status" value="3"/>
</dbReference>
<dbReference type="InterPro" id="IPR054568">
    <property type="entry name" value="NNH3"/>
</dbReference>
<accession>A0A977PZR8</accession>
<dbReference type="EMBL" id="CP073041">
    <property type="protein sequence ID" value="UXE63715.1"/>
    <property type="molecule type" value="Genomic_DNA"/>
</dbReference>
<proteinExistence type="predicted"/>
<evidence type="ECO:0000259" key="2">
    <source>
        <dbReference type="Pfam" id="PF22735"/>
    </source>
</evidence>
<evidence type="ECO:0000259" key="1">
    <source>
        <dbReference type="Pfam" id="PF05729"/>
    </source>
</evidence>
<dbReference type="PANTHER" id="PTHR14136">
    <property type="entry name" value="BTB_POZ DOMAIN-CONTAINING PROTEIN KCTD9"/>
    <property type="match status" value="1"/>
</dbReference>
<protein>
    <submittedName>
        <fullName evidence="3">Pentapeptide repeat-containing protein</fullName>
    </submittedName>
</protein>
<dbReference type="SUPFAM" id="SSF141571">
    <property type="entry name" value="Pentapeptide repeat-like"/>
    <property type="match status" value="1"/>
</dbReference>
<organism evidence="3">
    <name type="scientific">Woronichinia naegeliana WA131</name>
    <dbReference type="NCBI Taxonomy" id="2824559"/>
    <lineage>
        <taxon>Bacteria</taxon>
        <taxon>Bacillati</taxon>
        <taxon>Cyanobacteriota</taxon>
        <taxon>Cyanophyceae</taxon>
        <taxon>Synechococcales</taxon>
        <taxon>Coelosphaeriaceae</taxon>
        <taxon>Woronichinia</taxon>
    </lineage>
</organism>
<dbReference type="InterPro" id="IPR001646">
    <property type="entry name" value="5peptide_repeat"/>
</dbReference>
<dbReference type="InterPro" id="IPR027417">
    <property type="entry name" value="P-loop_NTPase"/>
</dbReference>
<feature type="domain" description="NACHT N-terminal Helical" evidence="2">
    <location>
        <begin position="57"/>
        <end position="261"/>
    </location>
</feature>
<feature type="domain" description="NACHT" evidence="1">
    <location>
        <begin position="309"/>
        <end position="476"/>
    </location>
</feature>
<dbReference type="InterPro" id="IPR051082">
    <property type="entry name" value="Pentapeptide-BTB/POZ_domain"/>
</dbReference>
<dbReference type="PANTHER" id="PTHR14136:SF17">
    <property type="entry name" value="BTB_POZ DOMAIN-CONTAINING PROTEIN KCTD9"/>
    <property type="match status" value="1"/>
</dbReference>
<evidence type="ECO:0000313" key="3">
    <source>
        <dbReference type="EMBL" id="UXE63715.1"/>
    </source>
</evidence>
<dbReference type="Proteomes" id="UP001065613">
    <property type="component" value="Chromosome"/>
</dbReference>
<sequence length="1038" mass="118051">MLGFGSLVEIFKTDVGDLAEGVESATGMGKALLDVFKKIKENESDPNIKNLIATSGASSLLELLNCPPIQIVGESLPFVSGVFKFIKLYEEHQNENAPPSYCASLVSEAACLQSYYEVLSWTENQWVLERIGNSQSTQEVKKEIKNLVEIELTREEIRDMMNCFYGSKLASNFDSILMKRFQESGLNEDEAKILTARISRHTHRYLLDIVVELGDKVKNLAAIYPAEGRRNNIDTYMSIDRYLEENIKTLPDKKVFKENFSYKDIYVPLNARCLDRKKDEPLGLERKKDEPLESLVKNWLRDSEKQAKVMFVQATPGRGKTLFCRMFAEFVRANLYPIWIPIFIELKSINNEASLSLREKLTEAVNKSFADGANGGWLSDRNTRFLFLLDGFDELPDDRQSSSERKDFLKSVLDFQKKCNEESDMGHRVLITGRTLTLTDVALSSGFIEKGLLEKCERVEILEMNEKLQDEWLEKWEACSVKDPSLEFVKQNPEFVKQNPEFVKQKNELFRNFLKSKDCPTCLCGSDSEVGLAQEPLLLYLLASMYQKGHLDLELIINTKESSDKVTVKTLIYQKSLECVLTELRPESNQEFQKSVKRILQEVGLCAVQTSDARIETKFIKARLEKDHVYKKNIVENENLFTQALATFYLQQPADANQQQDSVEFVHKSFGEFLCAERLKNSLEAWVRTNSKSSGDEVSDEIFDKQVYDLFGYGGITTEILEYLVDLLRSSEEFGQENKNNIKNLSKRLQDFYFRWCKGEFINDPLIIPILQKKIAELKQYRVSVDLKQLDVYAGLNVMILLLELYRYARREAPSIPEEEIQFLPCKDDPSQLLRIIGYSNCIKIGEFAEKVGPFLGYAKLDGADLGGAYLRGVNLERASLSQANLSGAYLKGANLKKARLKDANLRRVNLESADLTEAYLIDVNLSNADMRSSNLTEANLCGADLSNTKLDDSTFHSAYLGGTVLSTANLNRADMREAILCSAVLEGTNLELAKLKNADLRGANLKNSIWTWAEYDEAKGLDKTRYCPQEIKLQNNE</sequence>
<name>A0A977PZR8_9CYAN</name>
<reference evidence="3" key="1">
    <citation type="submission" date="2021-04" db="EMBL/GenBank/DDBJ databases">
        <title>Genome sequence of Woronichinia naegeliana from Washington state freshwater lake bloom.</title>
        <authorList>
            <person name="Dreher T.W."/>
        </authorList>
    </citation>
    <scope>NUCLEOTIDE SEQUENCE</scope>
    <source>
        <strain evidence="3">WA131</strain>
    </source>
</reference>
<dbReference type="Pfam" id="PF22735">
    <property type="entry name" value="NNH3"/>
    <property type="match status" value="1"/>
</dbReference>
<dbReference type="Pfam" id="PF05729">
    <property type="entry name" value="NACHT"/>
    <property type="match status" value="1"/>
</dbReference>